<comment type="caution">
    <text evidence="1">The sequence shown here is derived from an EMBL/GenBank/DDBJ whole genome shotgun (WGS) entry which is preliminary data.</text>
</comment>
<dbReference type="AlphaFoldDB" id="A0ABC8TC84"/>
<proteinExistence type="predicted"/>
<organism evidence="1 2">
    <name type="scientific">Ilex paraguariensis</name>
    <name type="common">yerba mate</name>
    <dbReference type="NCBI Taxonomy" id="185542"/>
    <lineage>
        <taxon>Eukaryota</taxon>
        <taxon>Viridiplantae</taxon>
        <taxon>Streptophyta</taxon>
        <taxon>Embryophyta</taxon>
        <taxon>Tracheophyta</taxon>
        <taxon>Spermatophyta</taxon>
        <taxon>Magnoliopsida</taxon>
        <taxon>eudicotyledons</taxon>
        <taxon>Gunneridae</taxon>
        <taxon>Pentapetalae</taxon>
        <taxon>asterids</taxon>
        <taxon>campanulids</taxon>
        <taxon>Aquifoliales</taxon>
        <taxon>Aquifoliaceae</taxon>
        <taxon>Ilex</taxon>
    </lineage>
</organism>
<name>A0ABC8TC84_9AQUA</name>
<protein>
    <submittedName>
        <fullName evidence="1">Uncharacterized protein</fullName>
    </submittedName>
</protein>
<sequence length="83" mass="8528">MTGEEGDVHGIENEVVEADGARGVNNNALHSLGDSLVVSNTTGVTEELGNARSLPKGAVTRDPSRALRALGVGSNNIGWLSNC</sequence>
<evidence type="ECO:0000313" key="2">
    <source>
        <dbReference type="Proteomes" id="UP001642360"/>
    </source>
</evidence>
<accession>A0ABC8TC84</accession>
<keyword evidence="2" id="KW-1185">Reference proteome</keyword>
<dbReference type="Proteomes" id="UP001642360">
    <property type="component" value="Unassembled WGS sequence"/>
</dbReference>
<dbReference type="EMBL" id="CAUOFW020004658">
    <property type="protein sequence ID" value="CAK9166691.1"/>
    <property type="molecule type" value="Genomic_DNA"/>
</dbReference>
<reference evidence="1 2" key="1">
    <citation type="submission" date="2024-02" db="EMBL/GenBank/DDBJ databases">
        <authorList>
            <person name="Vignale AGUSTIN F."/>
            <person name="Sosa J E."/>
            <person name="Modenutti C."/>
        </authorList>
    </citation>
    <scope>NUCLEOTIDE SEQUENCE [LARGE SCALE GENOMIC DNA]</scope>
</reference>
<evidence type="ECO:0000313" key="1">
    <source>
        <dbReference type="EMBL" id="CAK9166691.1"/>
    </source>
</evidence>
<gene>
    <name evidence="1" type="ORF">ILEXP_LOCUS35926</name>
</gene>